<reference evidence="10" key="1">
    <citation type="submission" date="2018-09" db="EMBL/GenBank/DDBJ databases">
        <title>Chryseolinea sp. KIS68-18 isolated from soil.</title>
        <authorList>
            <person name="Weon H.-Y."/>
            <person name="Kwon S.-W."/>
            <person name="Lee S.A."/>
        </authorList>
    </citation>
    <scope>NUCLEOTIDE SEQUENCE [LARGE SCALE GENOMIC DNA]</scope>
    <source>
        <strain evidence="10">KIS68-18</strain>
    </source>
</reference>
<evidence type="ECO:0000256" key="7">
    <source>
        <dbReference type="SAM" id="Phobius"/>
    </source>
</evidence>
<evidence type="ECO:0000256" key="3">
    <source>
        <dbReference type="ARBA" id="ARBA00022692"/>
    </source>
</evidence>
<evidence type="ECO:0000256" key="6">
    <source>
        <dbReference type="ARBA" id="ARBA00023136"/>
    </source>
</evidence>
<feature type="transmembrane region" description="Helical" evidence="7">
    <location>
        <begin position="465"/>
        <end position="482"/>
    </location>
</feature>
<evidence type="ECO:0000259" key="8">
    <source>
        <dbReference type="Pfam" id="PF01694"/>
    </source>
</evidence>
<feature type="transmembrane region" description="Helical" evidence="7">
    <location>
        <begin position="410"/>
        <end position="429"/>
    </location>
</feature>
<comment type="similarity">
    <text evidence="2">Belongs to the peptidase S54 family.</text>
</comment>
<evidence type="ECO:0000313" key="9">
    <source>
        <dbReference type="EMBL" id="AYB29256.1"/>
    </source>
</evidence>
<evidence type="ECO:0000256" key="1">
    <source>
        <dbReference type="ARBA" id="ARBA00004141"/>
    </source>
</evidence>
<dbReference type="GO" id="GO:0006508">
    <property type="term" value="P:proteolysis"/>
    <property type="evidence" value="ECO:0007669"/>
    <property type="project" value="UniProtKB-KW"/>
</dbReference>
<dbReference type="Proteomes" id="UP000266183">
    <property type="component" value="Chromosome"/>
</dbReference>
<evidence type="ECO:0000256" key="2">
    <source>
        <dbReference type="ARBA" id="ARBA00009045"/>
    </source>
</evidence>
<feature type="transmembrane region" description="Helical" evidence="7">
    <location>
        <begin position="42"/>
        <end position="60"/>
    </location>
</feature>
<dbReference type="AlphaFoldDB" id="A0A385SFS9"/>
<protein>
    <submittedName>
        <fullName evidence="9">Rhomboid family intramembrane serine protease</fullName>
    </submittedName>
</protein>
<keyword evidence="5 7" id="KW-1133">Transmembrane helix</keyword>
<dbReference type="InterPro" id="IPR022764">
    <property type="entry name" value="Peptidase_S54_rhomboid_dom"/>
</dbReference>
<keyword evidence="4" id="KW-0378">Hydrolase</keyword>
<feature type="transmembrane region" description="Helical" evidence="7">
    <location>
        <begin position="488"/>
        <end position="508"/>
    </location>
</feature>
<dbReference type="GO" id="GO:0004252">
    <property type="term" value="F:serine-type endopeptidase activity"/>
    <property type="evidence" value="ECO:0007669"/>
    <property type="project" value="InterPro"/>
</dbReference>
<dbReference type="EMBL" id="CP032382">
    <property type="protein sequence ID" value="AYB29256.1"/>
    <property type="molecule type" value="Genomic_DNA"/>
</dbReference>
<proteinExistence type="inferred from homology"/>
<evidence type="ECO:0000313" key="10">
    <source>
        <dbReference type="Proteomes" id="UP000266183"/>
    </source>
</evidence>
<feature type="transmembrane region" description="Helical" evidence="7">
    <location>
        <begin position="379"/>
        <end position="401"/>
    </location>
</feature>
<dbReference type="PANTHER" id="PTHR43731:SF14">
    <property type="entry name" value="PRESENILIN-ASSOCIATED RHOMBOID-LIKE PROTEIN, MITOCHONDRIAL"/>
    <property type="match status" value="1"/>
</dbReference>
<dbReference type="SUPFAM" id="SSF144091">
    <property type="entry name" value="Rhomboid-like"/>
    <property type="match status" value="1"/>
</dbReference>
<feature type="domain" description="Peptidase S54 rhomboid" evidence="8">
    <location>
        <begin position="369"/>
        <end position="505"/>
    </location>
</feature>
<feature type="transmembrane region" description="Helical" evidence="7">
    <location>
        <begin position="7"/>
        <end position="30"/>
    </location>
</feature>
<dbReference type="OrthoDB" id="9778341at2"/>
<keyword evidence="10" id="KW-1185">Reference proteome</keyword>
<dbReference type="RefSeq" id="WP_119752578.1">
    <property type="nucleotide sequence ID" value="NZ_CP032382.1"/>
</dbReference>
<evidence type="ECO:0000256" key="4">
    <source>
        <dbReference type="ARBA" id="ARBA00022801"/>
    </source>
</evidence>
<gene>
    <name evidence="9" type="ORF">D4L85_01070</name>
</gene>
<evidence type="ECO:0000256" key="5">
    <source>
        <dbReference type="ARBA" id="ARBA00022989"/>
    </source>
</evidence>
<dbReference type="Gene3D" id="1.20.1540.10">
    <property type="entry name" value="Rhomboid-like"/>
    <property type="match status" value="1"/>
</dbReference>
<feature type="transmembrane region" description="Helical" evidence="7">
    <location>
        <begin position="328"/>
        <end position="348"/>
    </location>
</feature>
<name>A0A385SFS9_9BACT</name>
<keyword evidence="9" id="KW-0645">Protease</keyword>
<accession>A0A385SFS9</accession>
<keyword evidence="6 7" id="KW-0472">Membrane</keyword>
<feature type="transmembrane region" description="Helical" evidence="7">
    <location>
        <begin position="435"/>
        <end position="453"/>
    </location>
</feature>
<dbReference type="Pfam" id="PF01694">
    <property type="entry name" value="Rhomboid"/>
    <property type="match status" value="1"/>
</dbReference>
<dbReference type="GO" id="GO:0016020">
    <property type="term" value="C:membrane"/>
    <property type="evidence" value="ECO:0007669"/>
    <property type="project" value="UniProtKB-SubCell"/>
</dbReference>
<dbReference type="InterPro" id="IPR035952">
    <property type="entry name" value="Rhomboid-like_sf"/>
</dbReference>
<organism evidence="9 10">
    <name type="scientific">Chryseolinea soli</name>
    <dbReference type="NCBI Taxonomy" id="2321403"/>
    <lineage>
        <taxon>Bacteria</taxon>
        <taxon>Pseudomonadati</taxon>
        <taxon>Bacteroidota</taxon>
        <taxon>Cytophagia</taxon>
        <taxon>Cytophagales</taxon>
        <taxon>Fulvivirgaceae</taxon>
        <taxon>Chryseolinea</taxon>
    </lineage>
</organism>
<dbReference type="KEGG" id="chk:D4L85_01070"/>
<feature type="transmembrane region" description="Helical" evidence="7">
    <location>
        <begin position="266"/>
        <end position="286"/>
    </location>
</feature>
<dbReference type="PANTHER" id="PTHR43731">
    <property type="entry name" value="RHOMBOID PROTEASE"/>
    <property type="match status" value="1"/>
</dbReference>
<comment type="subcellular location">
    <subcellularLocation>
        <location evidence="1">Membrane</location>
        <topology evidence="1">Multi-pass membrane protein</topology>
    </subcellularLocation>
</comment>
<keyword evidence="3 7" id="KW-0812">Transmembrane</keyword>
<dbReference type="InterPro" id="IPR050925">
    <property type="entry name" value="Rhomboid_protease_S54"/>
</dbReference>
<sequence>MKDKIRIIFIPTLLTFIGLLIGYTFLHWILFIKLDLFALKDIVTNFGIPLVLTGLAAWVLVRPKLKILALEAKRGNWRDFYSFILWIVLTIPLIIAQEYVVTASGQLTELNSIDEIRATEATKFYTLKKYYIDKKAIGVHPDFDVSGKHNEHLNMHLYIALPIFSSAADTTKSETPAWLGIEYRETISNRLEASEKEKKYQDFVAGSQRDFDSKDVSKFVYLDRIRNSDKKEGLVEAARKNSLVKGDETILVPVTEPYNARNGHKLSWILGSSLVGLSIWLLMLLIPKIDETHLNRIMEGKPDKVAQEEMKDFIEFLKPRDGYFITPILIYANLAIYLFMALSGHGFISFKGQDLLNWGANYGPLTKSGEWWRLLTSTFLHGGLMHVLANMYGLLFVGIFLEPWLGKSKFLILYLLTGLLASVASILWYSATISVGASGAIFGLYGVFLAFILTKAFPSEFGKAFLLSTLIFVGYNLLMGLAGGTDNAAHVGGLASGFVIGLMLHAVIKREFNAEKAGGEEVGIE</sequence>
<feature type="transmembrane region" description="Helical" evidence="7">
    <location>
        <begin position="80"/>
        <end position="100"/>
    </location>
</feature>